<proteinExistence type="predicted"/>
<evidence type="ECO:0000313" key="3">
    <source>
        <dbReference type="Proteomes" id="UP000053789"/>
    </source>
</evidence>
<reference evidence="2" key="1">
    <citation type="submission" date="2015-01" db="EMBL/GenBank/DDBJ databases">
        <title>The Genome Sequence of Cladophialophora bantiana CBS 173.52.</title>
        <authorList>
            <consortium name="The Broad Institute Genomics Platform"/>
            <person name="Cuomo C."/>
            <person name="de Hoog S."/>
            <person name="Gorbushina A."/>
            <person name="Stielow B."/>
            <person name="Teixiera M."/>
            <person name="Abouelleil A."/>
            <person name="Chapman S.B."/>
            <person name="Priest M."/>
            <person name="Young S.K."/>
            <person name="Wortman J."/>
            <person name="Nusbaum C."/>
            <person name="Birren B."/>
        </authorList>
    </citation>
    <scope>NUCLEOTIDE SEQUENCE [LARGE SCALE GENOMIC DNA]</scope>
    <source>
        <strain evidence="2">CBS 173.52</strain>
    </source>
</reference>
<accession>A0A0D2I744</accession>
<gene>
    <name evidence="2" type="ORF">Z519_06511</name>
</gene>
<dbReference type="OrthoDB" id="66881at2759"/>
<evidence type="ECO:0000313" key="2">
    <source>
        <dbReference type="EMBL" id="KIW92664.1"/>
    </source>
</evidence>
<dbReference type="RefSeq" id="XP_016619333.1">
    <property type="nucleotide sequence ID" value="XM_016764251.1"/>
</dbReference>
<dbReference type="VEuPathDB" id="FungiDB:Z519_06511"/>
<dbReference type="GeneID" id="27699439"/>
<dbReference type="Proteomes" id="UP000053789">
    <property type="component" value="Unassembled WGS sequence"/>
</dbReference>
<dbReference type="EMBL" id="KN846988">
    <property type="protein sequence ID" value="KIW92664.1"/>
    <property type="molecule type" value="Genomic_DNA"/>
</dbReference>
<keyword evidence="3" id="KW-1185">Reference proteome</keyword>
<name>A0A0D2I744_CLAB1</name>
<dbReference type="HOGENOM" id="CLU_1496028_0_0_1"/>
<sequence length="180" mass="20537">MDVSEGACEVVPTPPIKDPTSKPKQFEPAIPSAAFQIYDLATRAIAQLWKPDDSSPSLPSRGEMIAWVKNRLAWANTILARGSFNTRMVYAPDWSDWLDETSGFRVNEHLGYGRTGWAFWLNNREFCNSLMDGIYSSHVYRLFDSHGKRKAWAGAKEAIISANEEAERRRQERVQRTQKD</sequence>
<feature type="region of interest" description="Disordered" evidence="1">
    <location>
        <begin position="1"/>
        <end position="25"/>
    </location>
</feature>
<evidence type="ECO:0000256" key="1">
    <source>
        <dbReference type="SAM" id="MobiDB-lite"/>
    </source>
</evidence>
<organism evidence="2 3">
    <name type="scientific">Cladophialophora bantiana (strain ATCC 10958 / CBS 173.52 / CDC B-1940 / NIH 8579)</name>
    <name type="common">Xylohypha bantiana</name>
    <dbReference type="NCBI Taxonomy" id="1442370"/>
    <lineage>
        <taxon>Eukaryota</taxon>
        <taxon>Fungi</taxon>
        <taxon>Dikarya</taxon>
        <taxon>Ascomycota</taxon>
        <taxon>Pezizomycotina</taxon>
        <taxon>Eurotiomycetes</taxon>
        <taxon>Chaetothyriomycetidae</taxon>
        <taxon>Chaetothyriales</taxon>
        <taxon>Herpotrichiellaceae</taxon>
        <taxon>Cladophialophora</taxon>
    </lineage>
</organism>
<dbReference type="AlphaFoldDB" id="A0A0D2I744"/>
<protein>
    <submittedName>
        <fullName evidence="2">Uncharacterized protein</fullName>
    </submittedName>
</protein>